<organism evidence="2 3">
    <name type="scientific">Mucor plumbeus</name>
    <dbReference type="NCBI Taxonomy" id="97098"/>
    <lineage>
        <taxon>Eukaryota</taxon>
        <taxon>Fungi</taxon>
        <taxon>Fungi incertae sedis</taxon>
        <taxon>Mucoromycota</taxon>
        <taxon>Mucoromycotina</taxon>
        <taxon>Mucoromycetes</taxon>
        <taxon>Mucorales</taxon>
        <taxon>Mucorineae</taxon>
        <taxon>Mucoraceae</taxon>
        <taxon>Mucor</taxon>
    </lineage>
</organism>
<dbReference type="Proteomes" id="UP000650833">
    <property type="component" value="Unassembled WGS sequence"/>
</dbReference>
<dbReference type="PANTHER" id="PTHR32226">
    <property type="entry name" value="TELO2-INTERACTING PROTEIN 2"/>
    <property type="match status" value="1"/>
</dbReference>
<dbReference type="InterPro" id="IPR018870">
    <property type="entry name" value="Tti2"/>
</dbReference>
<name>A0A8H7R4T3_9FUNG</name>
<reference evidence="2" key="1">
    <citation type="submission" date="2020-12" db="EMBL/GenBank/DDBJ databases">
        <title>Metabolic potential, ecology and presence of endohyphal bacteria is reflected in genomic diversity of Mucoromycotina.</title>
        <authorList>
            <person name="Muszewska A."/>
            <person name="Okrasinska A."/>
            <person name="Steczkiewicz K."/>
            <person name="Drgas O."/>
            <person name="Orlowska M."/>
            <person name="Perlinska-Lenart U."/>
            <person name="Aleksandrzak-Piekarczyk T."/>
            <person name="Szatraj K."/>
            <person name="Zielenkiewicz U."/>
            <person name="Pilsyk S."/>
            <person name="Malc E."/>
            <person name="Mieczkowski P."/>
            <person name="Kruszewska J.S."/>
            <person name="Biernat P."/>
            <person name="Pawlowska J."/>
        </authorList>
    </citation>
    <scope>NUCLEOTIDE SEQUENCE</scope>
    <source>
        <strain evidence="2">CBS 226.32</strain>
    </source>
</reference>
<dbReference type="SUPFAM" id="SSF48371">
    <property type="entry name" value="ARM repeat"/>
    <property type="match status" value="1"/>
</dbReference>
<dbReference type="GO" id="GO:0005829">
    <property type="term" value="C:cytosol"/>
    <property type="evidence" value="ECO:0007669"/>
    <property type="project" value="TreeGrafter"/>
</dbReference>
<dbReference type="GO" id="GO:0005634">
    <property type="term" value="C:nucleus"/>
    <property type="evidence" value="ECO:0007669"/>
    <property type="project" value="TreeGrafter"/>
</dbReference>
<gene>
    <name evidence="2" type="ORF">INT46_008934</name>
</gene>
<evidence type="ECO:0000313" key="2">
    <source>
        <dbReference type="EMBL" id="KAG2203176.1"/>
    </source>
</evidence>
<dbReference type="InterPro" id="IPR016024">
    <property type="entry name" value="ARM-type_fold"/>
</dbReference>
<evidence type="ECO:0000256" key="1">
    <source>
        <dbReference type="ARBA" id="ARBA00034736"/>
    </source>
</evidence>
<dbReference type="AlphaFoldDB" id="A0A8H7R4T3"/>
<sequence>MDQFIETYCSCETSDKSNHIIEQHVNDILSKTMQPIFKKQALIHPNLARRHQSKYGSKCIDIHEDQQWKNDYCVELLFWLLDNISTDQLQDNLHLFIPPVLIVLDDYDVEYKEQGVNMLHMMIHKLEPQYISRFGLDNVFLESLFKCLSYLSQDRDVPLLRATYPCIMELIATKKQSQARLKLFERVLKEGVLTGFTYAGQKIKFLPILLKHISPLYDEIGSIGVQYLKALVPTLCTTMSMISSNNPAIKEINKLAAASLTTVIKKCWPRIPLYRGLIMQSLAKTWTYYYNKEGRYHINQAILQTLKQLYQAFEAACQGQEKADTETLLEYSPAVFEPLFFK</sequence>
<proteinExistence type="inferred from homology"/>
<keyword evidence="3" id="KW-1185">Reference proteome</keyword>
<protein>
    <submittedName>
        <fullName evidence="2">Uncharacterized protein</fullName>
    </submittedName>
</protein>
<dbReference type="GO" id="GO:0110078">
    <property type="term" value="C:TTT Hsp90 cochaperone complex"/>
    <property type="evidence" value="ECO:0007669"/>
    <property type="project" value="InterPro"/>
</dbReference>
<comment type="similarity">
    <text evidence="1">Belongs to the TTI2 family.</text>
</comment>
<dbReference type="PANTHER" id="PTHR32226:SF2">
    <property type="entry name" value="TELO2-INTERACTING PROTEIN 2"/>
    <property type="match status" value="1"/>
</dbReference>
<dbReference type="OrthoDB" id="6417021at2759"/>
<dbReference type="EMBL" id="JAEPRC010000237">
    <property type="protein sequence ID" value="KAG2203176.1"/>
    <property type="molecule type" value="Genomic_DNA"/>
</dbReference>
<comment type="caution">
    <text evidence="2">The sequence shown here is derived from an EMBL/GenBank/DDBJ whole genome shotgun (WGS) entry which is preliminary data.</text>
</comment>
<evidence type="ECO:0000313" key="3">
    <source>
        <dbReference type="Proteomes" id="UP000650833"/>
    </source>
</evidence>
<dbReference type="Pfam" id="PF10521">
    <property type="entry name" value="Tti2"/>
    <property type="match status" value="1"/>
</dbReference>
<accession>A0A8H7R4T3</accession>